<protein>
    <submittedName>
        <fullName evidence="5">D-amino-acid dehydrogenase</fullName>
    </submittedName>
    <submittedName>
        <fullName evidence="4">FAD-binding oxidoreductase</fullName>
    </submittedName>
</protein>
<dbReference type="GO" id="GO:0016491">
    <property type="term" value="F:oxidoreductase activity"/>
    <property type="evidence" value="ECO:0007669"/>
    <property type="project" value="UniProtKB-KW"/>
</dbReference>
<keyword evidence="6" id="KW-1185">Reference proteome</keyword>
<feature type="domain" description="FAD dependent oxidoreductase" evidence="3">
    <location>
        <begin position="8"/>
        <end position="389"/>
    </location>
</feature>
<dbReference type="Gene3D" id="3.50.50.60">
    <property type="entry name" value="FAD/NAD(P)-binding domain"/>
    <property type="match status" value="2"/>
</dbReference>
<dbReference type="InterPro" id="IPR036188">
    <property type="entry name" value="FAD/NAD-bd_sf"/>
</dbReference>
<dbReference type="Proteomes" id="UP000562982">
    <property type="component" value="Unassembled WGS sequence"/>
</dbReference>
<reference evidence="4 7" key="2">
    <citation type="submission" date="2020-04" db="EMBL/GenBank/DDBJ databases">
        <title>Description of novel Gluconacetobacter.</title>
        <authorList>
            <person name="Sombolestani A."/>
        </authorList>
    </citation>
    <scope>NUCLEOTIDE SEQUENCE [LARGE SCALE GENOMIC DNA]</scope>
    <source>
        <strain evidence="4 7">LMG 1382</strain>
    </source>
</reference>
<dbReference type="AlphaFoldDB" id="A0A370FXZ4"/>
<comment type="caution">
    <text evidence="5">The sequence shown here is derived from an EMBL/GenBank/DDBJ whole genome shotgun (WGS) entry which is preliminary data.</text>
</comment>
<reference evidence="5 6" key="1">
    <citation type="submission" date="2018-07" db="EMBL/GenBank/DDBJ databases">
        <title>Genomic Encyclopedia of Type Strains, Phase IV (KMG-IV): sequencing the most valuable type-strain genomes for metagenomic binning, comparative biology and taxonomic classification.</title>
        <authorList>
            <person name="Goeker M."/>
        </authorList>
    </citation>
    <scope>NUCLEOTIDE SEQUENCE [LARGE SCALE GENOMIC DNA]</scope>
    <source>
        <strain evidence="5 6">DSM 5603</strain>
    </source>
</reference>
<dbReference type="PANTHER" id="PTHR13847">
    <property type="entry name" value="SARCOSINE DEHYDROGENASE-RELATED"/>
    <property type="match status" value="1"/>
</dbReference>
<dbReference type="GO" id="GO:0005737">
    <property type="term" value="C:cytoplasm"/>
    <property type="evidence" value="ECO:0007669"/>
    <property type="project" value="TreeGrafter"/>
</dbReference>
<dbReference type="EMBL" id="JABEQI010000019">
    <property type="protein sequence ID" value="MBB2188305.1"/>
    <property type="molecule type" value="Genomic_DNA"/>
</dbReference>
<evidence type="ECO:0000313" key="5">
    <source>
        <dbReference type="EMBL" id="RDI36338.1"/>
    </source>
</evidence>
<feature type="region of interest" description="Disordered" evidence="2">
    <location>
        <begin position="394"/>
        <end position="414"/>
    </location>
</feature>
<gene>
    <name evidence="5" type="ORF">C7453_1105</name>
    <name evidence="4" type="ORF">HLH32_18395</name>
</gene>
<name>A0A370FXZ4_GLULI</name>
<accession>A0A370FXZ4</accession>
<dbReference type="Pfam" id="PF01266">
    <property type="entry name" value="DAO"/>
    <property type="match status" value="1"/>
</dbReference>
<evidence type="ECO:0000313" key="6">
    <source>
        <dbReference type="Proteomes" id="UP000254958"/>
    </source>
</evidence>
<dbReference type="RefSeq" id="WP_114728462.1">
    <property type="nucleotide sequence ID" value="NZ_BJMI01000051.1"/>
</dbReference>
<dbReference type="Gene3D" id="3.30.9.10">
    <property type="entry name" value="D-Amino Acid Oxidase, subunit A, domain 2"/>
    <property type="match status" value="1"/>
</dbReference>
<evidence type="ECO:0000259" key="3">
    <source>
        <dbReference type="Pfam" id="PF01266"/>
    </source>
</evidence>
<dbReference type="InterPro" id="IPR006076">
    <property type="entry name" value="FAD-dep_OxRdtase"/>
</dbReference>
<proteinExistence type="predicted"/>
<organism evidence="5 6">
    <name type="scientific">Gluconacetobacter liquefaciens</name>
    <name type="common">Acetobacter liquefaciens</name>
    <dbReference type="NCBI Taxonomy" id="89584"/>
    <lineage>
        <taxon>Bacteria</taxon>
        <taxon>Pseudomonadati</taxon>
        <taxon>Pseudomonadota</taxon>
        <taxon>Alphaproteobacteria</taxon>
        <taxon>Acetobacterales</taxon>
        <taxon>Acetobacteraceae</taxon>
        <taxon>Gluconacetobacter</taxon>
    </lineage>
</organism>
<dbReference type="OrthoDB" id="9805337at2"/>
<dbReference type="SUPFAM" id="SSF54373">
    <property type="entry name" value="FAD-linked reductases, C-terminal domain"/>
    <property type="match status" value="1"/>
</dbReference>
<evidence type="ECO:0000313" key="7">
    <source>
        <dbReference type="Proteomes" id="UP000562982"/>
    </source>
</evidence>
<keyword evidence="1" id="KW-0560">Oxidoreductase</keyword>
<evidence type="ECO:0000313" key="4">
    <source>
        <dbReference type="EMBL" id="MBB2188305.1"/>
    </source>
</evidence>
<evidence type="ECO:0000256" key="2">
    <source>
        <dbReference type="SAM" id="MobiDB-lite"/>
    </source>
</evidence>
<dbReference type="EMBL" id="QQAW01000010">
    <property type="protein sequence ID" value="RDI36338.1"/>
    <property type="molecule type" value="Genomic_DNA"/>
</dbReference>
<sequence>MTHGLKSVAVVGGGVIARSCALALQRRGVAVTIIAKPDAVPASFGNAGHIAAEQVEPLPQVSTLLSLPRLRFPRGPVAVDWHHPAAWLPWSFRFLRACLPDQVTRGRQALRALQAESLPAWERLDHSLPGPTLLQRDGTTKLWEGSGAALRAHAACQADCGTATTRPLTESECAQINSRLHALVAAGVHYGGTAHVVSPTELLERLAEAFINAGGTWISDEATVLHANADGITVSNTDRVLRADAVLVAGGVTSRRLLPGLRLPMIAERGYHIEWDHGDAYDLPNMVFEDRALVVTRFGKRLRATSFVEFTHHDAPPDPRKWAALERHVHALGLPIASEIARWHGSRPTLPDYLPMLGRPAGQPRLFVACGHNHLGLTLAATTAEQMAAHMLEGTPIPPALSPDRFHPRMRGTS</sequence>
<dbReference type="PANTHER" id="PTHR13847:SF289">
    <property type="entry name" value="GLYCINE OXIDASE"/>
    <property type="match status" value="1"/>
</dbReference>
<dbReference type="Proteomes" id="UP000254958">
    <property type="component" value="Unassembled WGS sequence"/>
</dbReference>
<evidence type="ECO:0000256" key="1">
    <source>
        <dbReference type="ARBA" id="ARBA00023002"/>
    </source>
</evidence>
<dbReference type="SUPFAM" id="SSF51971">
    <property type="entry name" value="Nucleotide-binding domain"/>
    <property type="match status" value="1"/>
</dbReference>